<dbReference type="GO" id="GO:0003993">
    <property type="term" value="F:acid phosphatase activity"/>
    <property type="evidence" value="ECO:0007669"/>
    <property type="project" value="UniProtKB-EC"/>
</dbReference>
<evidence type="ECO:0000256" key="3">
    <source>
        <dbReference type="RuleBase" id="RU361203"/>
    </source>
</evidence>
<keyword evidence="4" id="KW-1133">Transmembrane helix</keyword>
<protein>
    <recommendedName>
        <fullName evidence="3">Purple acid phosphatase</fullName>
        <ecNumber evidence="3">3.1.3.2</ecNumber>
    </recommendedName>
</protein>
<dbReference type="Gene3D" id="3.60.21.10">
    <property type="match status" value="1"/>
</dbReference>
<evidence type="ECO:0000256" key="2">
    <source>
        <dbReference type="ARBA" id="ARBA00023180"/>
    </source>
</evidence>
<dbReference type="GO" id="GO:0046872">
    <property type="term" value="F:metal ion binding"/>
    <property type="evidence" value="ECO:0007669"/>
    <property type="project" value="InterPro"/>
</dbReference>
<dbReference type="InterPro" id="IPR025733">
    <property type="entry name" value="PAPs_C"/>
</dbReference>
<accession>A0AAE0VU77</accession>
<dbReference type="Proteomes" id="UP001195483">
    <property type="component" value="Unassembled WGS sequence"/>
</dbReference>
<feature type="domain" description="Purple acid phosphatase N-terminal" evidence="7">
    <location>
        <begin position="23"/>
        <end position="120"/>
    </location>
</feature>
<dbReference type="EMBL" id="JAEAOA010001605">
    <property type="protein sequence ID" value="KAK3589337.1"/>
    <property type="molecule type" value="Genomic_DNA"/>
</dbReference>
<dbReference type="Pfam" id="PF16656">
    <property type="entry name" value="Pur_ac_phosph_N"/>
    <property type="match status" value="1"/>
</dbReference>
<comment type="similarity">
    <text evidence="3">Belongs to the metallophosphoesterase superfamily. Purple acid phosphatase family.</text>
</comment>
<dbReference type="AlphaFoldDB" id="A0AAE0VU77"/>
<sequence length="509" mass="59115">MDIQLLSILLMLCITDSLCLRCPEQIHLSFGDEHETMVVMWSIDIQIRCQVEYGESPDLLKYSARSNVSELPEWSSNALKYIHKAEVKNLKPGRRYYYRVVALDDNEHAVIRSSVHSFTTLTNDIGKPQKYLLYGDLGADADFPIYRKLEEEVASNNYTAIWHVGDMAYDLTSENGQTGDRFMQLIEPFAANISYMTSPGNHEIPGDFMHYRMRFSMPGIEWPMPLTKMWYSYDIGLVHFISYSTEVYFSHNEDYVCTQFYWLLDDLIKANQKRDKRPWIIAMGHRPMYCSNNNADDCTNRFISRWVKHGLERLFHAQGVDLIIEAHEHSYERLWPLYDEKVYATSYDNPQACVHVISGAAGNVEGVNWMRRRPEAWSAFRDDKTSLYSYGRLTIQNHTHLSFEQVSAQDNSLIDKFWIVQNAHGPFLKDITCEGPNRHESCVCPPLIRYVYLIIGLALGMLFVIFVGIICCFCCWRRSRTKKPKGYVTLHPLNNIEHEHYLVEGADLV</sequence>
<reference evidence="8" key="3">
    <citation type="submission" date="2023-05" db="EMBL/GenBank/DDBJ databases">
        <authorList>
            <person name="Smith C.H."/>
        </authorList>
    </citation>
    <scope>NUCLEOTIDE SEQUENCE</scope>
    <source>
        <strain evidence="8">CHS0354</strain>
        <tissue evidence="8">Mantle</tissue>
    </source>
</reference>
<feature type="signal peptide" evidence="3">
    <location>
        <begin position="1"/>
        <end position="19"/>
    </location>
</feature>
<keyword evidence="1 3" id="KW-0732">Signal</keyword>
<evidence type="ECO:0000256" key="4">
    <source>
        <dbReference type="SAM" id="Phobius"/>
    </source>
</evidence>
<dbReference type="Gene3D" id="2.60.40.380">
    <property type="entry name" value="Purple acid phosphatase-like, N-terminal"/>
    <property type="match status" value="1"/>
</dbReference>
<evidence type="ECO:0000313" key="8">
    <source>
        <dbReference type="EMBL" id="KAK3589337.1"/>
    </source>
</evidence>
<dbReference type="InterPro" id="IPR004843">
    <property type="entry name" value="Calcineurin-like_PHP"/>
</dbReference>
<feature type="domain" description="Calcineurin-like phosphoesterase" evidence="5">
    <location>
        <begin position="131"/>
        <end position="331"/>
    </location>
</feature>
<organism evidence="8 9">
    <name type="scientific">Potamilus streckersoni</name>
    <dbReference type="NCBI Taxonomy" id="2493646"/>
    <lineage>
        <taxon>Eukaryota</taxon>
        <taxon>Metazoa</taxon>
        <taxon>Spiralia</taxon>
        <taxon>Lophotrochozoa</taxon>
        <taxon>Mollusca</taxon>
        <taxon>Bivalvia</taxon>
        <taxon>Autobranchia</taxon>
        <taxon>Heteroconchia</taxon>
        <taxon>Palaeoheterodonta</taxon>
        <taxon>Unionida</taxon>
        <taxon>Unionoidea</taxon>
        <taxon>Unionidae</taxon>
        <taxon>Ambleminae</taxon>
        <taxon>Lampsilini</taxon>
        <taxon>Potamilus</taxon>
    </lineage>
</organism>
<dbReference type="InterPro" id="IPR041792">
    <property type="entry name" value="MPP_PAP"/>
</dbReference>
<evidence type="ECO:0000313" key="9">
    <source>
        <dbReference type="Proteomes" id="UP001195483"/>
    </source>
</evidence>
<reference evidence="8" key="2">
    <citation type="journal article" date="2021" name="Genome Biol. Evol.">
        <title>Developing a high-quality reference genome for a parasitic bivalve with doubly uniparental inheritance (Bivalvia: Unionida).</title>
        <authorList>
            <person name="Smith C.H."/>
        </authorList>
    </citation>
    <scope>NUCLEOTIDE SEQUENCE</scope>
    <source>
        <strain evidence="8">CHS0354</strain>
        <tissue evidence="8">Mantle</tissue>
    </source>
</reference>
<dbReference type="InterPro" id="IPR008963">
    <property type="entry name" value="Purple_acid_Pase-like_N"/>
</dbReference>
<evidence type="ECO:0000259" key="5">
    <source>
        <dbReference type="Pfam" id="PF00149"/>
    </source>
</evidence>
<comment type="caution">
    <text evidence="8">The sequence shown here is derived from an EMBL/GenBank/DDBJ whole genome shotgun (WGS) entry which is preliminary data.</text>
</comment>
<dbReference type="Pfam" id="PF00149">
    <property type="entry name" value="Metallophos"/>
    <property type="match status" value="1"/>
</dbReference>
<name>A0AAE0VU77_9BIVA</name>
<evidence type="ECO:0000259" key="7">
    <source>
        <dbReference type="Pfam" id="PF16656"/>
    </source>
</evidence>
<keyword evidence="4" id="KW-0472">Membrane</keyword>
<dbReference type="InterPro" id="IPR015914">
    <property type="entry name" value="PAPs_N"/>
</dbReference>
<dbReference type="PANTHER" id="PTHR45867:SF3">
    <property type="entry name" value="ACID PHOSPHATASE TYPE 7"/>
    <property type="match status" value="1"/>
</dbReference>
<dbReference type="Pfam" id="PF14008">
    <property type="entry name" value="Metallophos_C"/>
    <property type="match status" value="1"/>
</dbReference>
<dbReference type="InterPro" id="IPR029052">
    <property type="entry name" value="Metallo-depent_PP-like"/>
</dbReference>
<proteinExistence type="inferred from homology"/>
<dbReference type="EC" id="3.1.3.2" evidence="3"/>
<dbReference type="CDD" id="cd00839">
    <property type="entry name" value="MPP_PAPs"/>
    <property type="match status" value="1"/>
</dbReference>
<comment type="catalytic activity">
    <reaction evidence="3">
        <text>a phosphate monoester + H2O = an alcohol + phosphate</text>
        <dbReference type="Rhea" id="RHEA:15017"/>
        <dbReference type="ChEBI" id="CHEBI:15377"/>
        <dbReference type="ChEBI" id="CHEBI:30879"/>
        <dbReference type="ChEBI" id="CHEBI:43474"/>
        <dbReference type="ChEBI" id="CHEBI:67140"/>
        <dbReference type="EC" id="3.1.3.2"/>
    </reaction>
</comment>
<feature type="transmembrane region" description="Helical" evidence="4">
    <location>
        <begin position="450"/>
        <end position="476"/>
    </location>
</feature>
<dbReference type="PANTHER" id="PTHR45867">
    <property type="entry name" value="PURPLE ACID PHOSPHATASE"/>
    <property type="match status" value="1"/>
</dbReference>
<reference evidence="8" key="1">
    <citation type="journal article" date="2021" name="Genome Biol. Evol.">
        <title>A High-Quality Reference Genome for a Parasitic Bivalve with Doubly Uniparental Inheritance (Bivalvia: Unionida).</title>
        <authorList>
            <person name="Smith C.H."/>
        </authorList>
    </citation>
    <scope>NUCLEOTIDE SEQUENCE</scope>
    <source>
        <strain evidence="8">CHS0354</strain>
    </source>
</reference>
<feature type="domain" description="Purple acid phosphatase C-terminal" evidence="6">
    <location>
        <begin position="352"/>
        <end position="415"/>
    </location>
</feature>
<keyword evidence="3" id="KW-0378">Hydrolase</keyword>
<feature type="chain" id="PRO_5041775157" description="Purple acid phosphatase" evidence="3">
    <location>
        <begin position="20"/>
        <end position="509"/>
    </location>
</feature>
<keyword evidence="4" id="KW-0812">Transmembrane</keyword>
<gene>
    <name evidence="8" type="ORF">CHS0354_026995</name>
</gene>
<evidence type="ECO:0000256" key="1">
    <source>
        <dbReference type="ARBA" id="ARBA00022729"/>
    </source>
</evidence>
<keyword evidence="2" id="KW-0325">Glycoprotein</keyword>
<evidence type="ECO:0000259" key="6">
    <source>
        <dbReference type="Pfam" id="PF14008"/>
    </source>
</evidence>
<keyword evidence="9" id="KW-1185">Reference proteome</keyword>
<dbReference type="SUPFAM" id="SSF56300">
    <property type="entry name" value="Metallo-dependent phosphatases"/>
    <property type="match status" value="1"/>
</dbReference>
<dbReference type="SUPFAM" id="SSF49363">
    <property type="entry name" value="Purple acid phosphatase, N-terminal domain"/>
    <property type="match status" value="1"/>
</dbReference>